<proteinExistence type="predicted"/>
<comment type="caution">
    <text evidence="1">The sequence shown here is derived from an EMBL/GenBank/DDBJ whole genome shotgun (WGS) entry which is preliminary data.</text>
</comment>
<dbReference type="EMBL" id="JAIWYP010000015">
    <property type="protein sequence ID" value="KAH3705235.1"/>
    <property type="molecule type" value="Genomic_DNA"/>
</dbReference>
<evidence type="ECO:0000313" key="1">
    <source>
        <dbReference type="EMBL" id="KAH3705235.1"/>
    </source>
</evidence>
<gene>
    <name evidence="1" type="ORF">DPMN_080302</name>
</gene>
<name>A0A9D3YU85_DREPO</name>
<keyword evidence="2" id="KW-1185">Reference proteome</keyword>
<reference evidence="1" key="2">
    <citation type="submission" date="2020-11" db="EMBL/GenBank/DDBJ databases">
        <authorList>
            <person name="McCartney M.A."/>
            <person name="Auch B."/>
            <person name="Kono T."/>
            <person name="Mallez S."/>
            <person name="Becker A."/>
            <person name="Gohl D.M."/>
            <person name="Silverstein K.A.T."/>
            <person name="Koren S."/>
            <person name="Bechman K.B."/>
            <person name="Herman A."/>
            <person name="Abrahante J.E."/>
            <person name="Garbe J."/>
        </authorList>
    </citation>
    <scope>NUCLEOTIDE SEQUENCE</scope>
    <source>
        <strain evidence="1">Duluth1</strain>
        <tissue evidence="1">Whole animal</tissue>
    </source>
</reference>
<protein>
    <submittedName>
        <fullName evidence="1">Uncharacterized protein</fullName>
    </submittedName>
</protein>
<organism evidence="1 2">
    <name type="scientific">Dreissena polymorpha</name>
    <name type="common">Zebra mussel</name>
    <name type="synonym">Mytilus polymorpha</name>
    <dbReference type="NCBI Taxonomy" id="45954"/>
    <lineage>
        <taxon>Eukaryota</taxon>
        <taxon>Metazoa</taxon>
        <taxon>Spiralia</taxon>
        <taxon>Lophotrochozoa</taxon>
        <taxon>Mollusca</taxon>
        <taxon>Bivalvia</taxon>
        <taxon>Autobranchia</taxon>
        <taxon>Heteroconchia</taxon>
        <taxon>Euheterodonta</taxon>
        <taxon>Imparidentia</taxon>
        <taxon>Neoheterodontei</taxon>
        <taxon>Myida</taxon>
        <taxon>Dreissenoidea</taxon>
        <taxon>Dreissenidae</taxon>
        <taxon>Dreissena</taxon>
    </lineage>
</organism>
<reference evidence="1" key="1">
    <citation type="journal article" date="2019" name="bioRxiv">
        <title>The Genome of the Zebra Mussel, Dreissena polymorpha: A Resource for Invasive Species Research.</title>
        <authorList>
            <person name="McCartney M.A."/>
            <person name="Auch B."/>
            <person name="Kono T."/>
            <person name="Mallez S."/>
            <person name="Zhang Y."/>
            <person name="Obille A."/>
            <person name="Becker A."/>
            <person name="Abrahante J.E."/>
            <person name="Garbe J."/>
            <person name="Badalamenti J.P."/>
            <person name="Herman A."/>
            <person name="Mangelson H."/>
            <person name="Liachko I."/>
            <person name="Sullivan S."/>
            <person name="Sone E.D."/>
            <person name="Koren S."/>
            <person name="Silverstein K.A.T."/>
            <person name="Beckman K.B."/>
            <person name="Gohl D.M."/>
        </authorList>
    </citation>
    <scope>NUCLEOTIDE SEQUENCE</scope>
    <source>
        <strain evidence="1">Duluth1</strain>
        <tissue evidence="1">Whole animal</tissue>
    </source>
</reference>
<dbReference type="AlphaFoldDB" id="A0A9D3YU85"/>
<dbReference type="Proteomes" id="UP000828390">
    <property type="component" value="Unassembled WGS sequence"/>
</dbReference>
<sequence>MVNSTSADIQMKLEGVTSFKNLGATIIKDVTRIKIATAAMIRLSRLLTSSSSSFLTKCRLYKSFVVSILLYNCGIMIASRVHRARDKST</sequence>
<accession>A0A9D3YU85</accession>
<evidence type="ECO:0000313" key="2">
    <source>
        <dbReference type="Proteomes" id="UP000828390"/>
    </source>
</evidence>